<name>A0A5K7X8W9_9BACT</name>
<organism evidence="2 3">
    <name type="scientific">Lacipirellula parvula</name>
    <dbReference type="NCBI Taxonomy" id="2650471"/>
    <lineage>
        <taxon>Bacteria</taxon>
        <taxon>Pseudomonadati</taxon>
        <taxon>Planctomycetota</taxon>
        <taxon>Planctomycetia</taxon>
        <taxon>Pirellulales</taxon>
        <taxon>Lacipirellulaceae</taxon>
        <taxon>Lacipirellula</taxon>
    </lineage>
</organism>
<feature type="signal peptide" evidence="1">
    <location>
        <begin position="1"/>
        <end position="22"/>
    </location>
</feature>
<dbReference type="AlphaFoldDB" id="A0A5K7X8W9"/>
<keyword evidence="3" id="KW-1185">Reference proteome</keyword>
<evidence type="ECO:0000313" key="2">
    <source>
        <dbReference type="EMBL" id="BBO33224.1"/>
    </source>
</evidence>
<dbReference type="EMBL" id="AP021861">
    <property type="protein sequence ID" value="BBO33224.1"/>
    <property type="molecule type" value="Genomic_DNA"/>
</dbReference>
<dbReference type="SUPFAM" id="SSF49464">
    <property type="entry name" value="Carboxypeptidase regulatory domain-like"/>
    <property type="match status" value="1"/>
</dbReference>
<dbReference type="InterPro" id="IPR013784">
    <property type="entry name" value="Carb-bd-like_fold"/>
</dbReference>
<dbReference type="KEGG" id="lpav:PLANPX_2836"/>
<proteinExistence type="predicted"/>
<dbReference type="SUPFAM" id="SSF49452">
    <property type="entry name" value="Starch-binding domain-like"/>
    <property type="match status" value="1"/>
</dbReference>
<gene>
    <name evidence="2" type="ORF">PLANPX_2836</name>
</gene>
<dbReference type="Proteomes" id="UP000326837">
    <property type="component" value="Chromosome"/>
</dbReference>
<accession>A0A5K7X8W9</accession>
<dbReference type="GO" id="GO:0030246">
    <property type="term" value="F:carbohydrate binding"/>
    <property type="evidence" value="ECO:0007669"/>
    <property type="project" value="InterPro"/>
</dbReference>
<reference evidence="3" key="1">
    <citation type="submission" date="2019-10" db="EMBL/GenBank/DDBJ databases">
        <title>Lacipirellula parvula gen. nov., sp. nov., representing a lineage of planctomycetes widespread in freshwater anoxic habitats, and description of the family Lacipirellulaceae.</title>
        <authorList>
            <person name="Dedysh S.N."/>
            <person name="Kulichevskaya I.S."/>
            <person name="Beletsky A.V."/>
            <person name="Rakitin A.L."/>
            <person name="Mardanov A.V."/>
            <person name="Ivanova A.A."/>
            <person name="Saltykova V.X."/>
            <person name="Rijpstra W.I.C."/>
            <person name="Sinninghe Damste J.S."/>
            <person name="Ravin N.V."/>
        </authorList>
    </citation>
    <scope>NUCLEOTIDE SEQUENCE [LARGE SCALE GENOMIC DNA]</scope>
    <source>
        <strain evidence="3">PX69</strain>
    </source>
</reference>
<evidence type="ECO:0000313" key="3">
    <source>
        <dbReference type="Proteomes" id="UP000326837"/>
    </source>
</evidence>
<sequence>MLARWLCGAGVLVMLLCGVAISAESPSKAGGATVDERDPDDPRFAGNFRGVVNGPDGQPFAGARVYLMPYDEALAPYDQTLKPEVAGLGPVRAVTDEAGRFEFEAPDATFVDLDSLPSRRNGLLIVTADGYGADFRNYRGRIDSALPTAAERIERNYFAFQLAADDVPIRGRLLGTHGQPLVGARVRLGSVTIPPERDLDAKIAQMRKASVFHSPPFPGQVMYRPDLLPGVTAEARTDNDGEFELSGIGADRLVRLEITGAGVVTTQMAVMTREGDDVGTMLDPDSRPTQLVSAARFTRICEPGRTITGRVIDRETRQPIAGMRVGKSLGRPRDGVGYGVVLTDADGKFQLAGLTPSSDEVCITAASSPGMAYESGEATAKDDGPVEIECRRGIPFRLKLVDELGKPVEARVTYADVGRNPLAQSPSCNPCRQPYSVAIRDATGSYRGFVEAGPGAILVEATDGVAYHATDVKPSEFFAAELAKLSPKWQIEAFGTSRVLYSSIGGLDLDSYPAMVLVNPEVDSPPLELTATVVCDVPQRVELVDGDGRLVEGCRTQGMTQHLYDAETRPRGGAFGIRGLHAERARRITFFHEDRKLIGFVLARAGVKEVIRLRMEPWGTITGRLLDEAGKPLARQGILAGSALGELNLDPKIGERGYVHTDDAGRFQIDELVPGQRYDGRFYREPGKPEQTVFEGVTLKPGETIDLGDVQLRPIGVARVRTHGAQAPAVLLAARAHRSE</sequence>
<dbReference type="InterPro" id="IPR008969">
    <property type="entry name" value="CarboxyPept-like_regulatory"/>
</dbReference>
<keyword evidence="1" id="KW-0732">Signal</keyword>
<feature type="chain" id="PRO_5024816821" evidence="1">
    <location>
        <begin position="23"/>
        <end position="740"/>
    </location>
</feature>
<dbReference type="RefSeq" id="WP_152099048.1">
    <property type="nucleotide sequence ID" value="NZ_AP021861.1"/>
</dbReference>
<evidence type="ECO:0000256" key="1">
    <source>
        <dbReference type="SAM" id="SignalP"/>
    </source>
</evidence>
<protein>
    <submittedName>
        <fullName evidence="2">Uncharacterized protein</fullName>
    </submittedName>
</protein>